<evidence type="ECO:0000313" key="2">
    <source>
        <dbReference type="Proteomes" id="UP000789901"/>
    </source>
</evidence>
<keyword evidence="2" id="KW-1185">Reference proteome</keyword>
<evidence type="ECO:0000313" key="1">
    <source>
        <dbReference type="EMBL" id="CAG8707384.1"/>
    </source>
</evidence>
<gene>
    <name evidence="1" type="ORF">GMARGA_LOCUS12529</name>
</gene>
<accession>A0ABN7V0Y7</accession>
<sequence length="108" mass="12227">MPLVSNLYYGLSTYTATCPESKKKIQETSTSRNLARLEIPNTRSTIPLVSNLCPEFKYIATYLKKKKIREIGTSRLVSIRPDRALARRPVSLPVIINQGRKSNDDHGH</sequence>
<dbReference type="EMBL" id="CAJVQB010007685">
    <property type="protein sequence ID" value="CAG8707384.1"/>
    <property type="molecule type" value="Genomic_DNA"/>
</dbReference>
<name>A0ABN7V0Y7_GIGMA</name>
<proteinExistence type="predicted"/>
<dbReference type="Proteomes" id="UP000789901">
    <property type="component" value="Unassembled WGS sequence"/>
</dbReference>
<protein>
    <submittedName>
        <fullName evidence="1">33827_t:CDS:1</fullName>
    </submittedName>
</protein>
<comment type="caution">
    <text evidence="1">The sequence shown here is derived from an EMBL/GenBank/DDBJ whole genome shotgun (WGS) entry which is preliminary data.</text>
</comment>
<reference evidence="1 2" key="1">
    <citation type="submission" date="2021-06" db="EMBL/GenBank/DDBJ databases">
        <authorList>
            <person name="Kallberg Y."/>
            <person name="Tangrot J."/>
            <person name="Rosling A."/>
        </authorList>
    </citation>
    <scope>NUCLEOTIDE SEQUENCE [LARGE SCALE GENOMIC DNA]</scope>
    <source>
        <strain evidence="1 2">120-4 pot B 10/14</strain>
    </source>
</reference>
<organism evidence="1 2">
    <name type="scientific">Gigaspora margarita</name>
    <dbReference type="NCBI Taxonomy" id="4874"/>
    <lineage>
        <taxon>Eukaryota</taxon>
        <taxon>Fungi</taxon>
        <taxon>Fungi incertae sedis</taxon>
        <taxon>Mucoromycota</taxon>
        <taxon>Glomeromycotina</taxon>
        <taxon>Glomeromycetes</taxon>
        <taxon>Diversisporales</taxon>
        <taxon>Gigasporaceae</taxon>
        <taxon>Gigaspora</taxon>
    </lineage>
</organism>